<feature type="compositionally biased region" description="Basic and acidic residues" evidence="2">
    <location>
        <begin position="117"/>
        <end position="129"/>
    </location>
</feature>
<keyword evidence="4" id="KW-1185">Reference proteome</keyword>
<sequence>MNNDGFLVIGGDVTPYRLPTDKPRSWVELITRDEADEEQRSLHIDLNNSFDYCKSLEDRARDAEYEARECRSELEQLYSDLLGTQASIIRITSRITAMGVMRSERMETRTEASPQASEKDCQAAGPDHG</sequence>
<evidence type="ECO:0000313" key="3">
    <source>
        <dbReference type="EMBL" id="MDR6243183.1"/>
    </source>
</evidence>
<protein>
    <submittedName>
        <fullName evidence="3">Chromosome segregation ATPase</fullName>
    </submittedName>
</protein>
<dbReference type="RefSeq" id="WP_309806916.1">
    <property type="nucleotide sequence ID" value="NZ_JAVDQH010000003.1"/>
</dbReference>
<evidence type="ECO:0000256" key="2">
    <source>
        <dbReference type="SAM" id="MobiDB-lite"/>
    </source>
</evidence>
<accession>A0ABU1IV84</accession>
<proteinExistence type="predicted"/>
<dbReference type="EMBL" id="JAVDQH010000003">
    <property type="protein sequence ID" value="MDR6243183.1"/>
    <property type="molecule type" value="Genomic_DNA"/>
</dbReference>
<evidence type="ECO:0000256" key="1">
    <source>
        <dbReference type="SAM" id="Coils"/>
    </source>
</evidence>
<comment type="caution">
    <text evidence="3">The sequence shown here is derived from an EMBL/GenBank/DDBJ whole genome shotgun (WGS) entry which is preliminary data.</text>
</comment>
<name>A0ABU1IV84_9BACL</name>
<dbReference type="Proteomes" id="UP001185028">
    <property type="component" value="Unassembled WGS sequence"/>
</dbReference>
<feature type="region of interest" description="Disordered" evidence="2">
    <location>
        <begin position="104"/>
        <end position="129"/>
    </location>
</feature>
<gene>
    <name evidence="3" type="ORF">JOC58_001068</name>
</gene>
<feature type="coiled-coil region" evidence="1">
    <location>
        <begin position="53"/>
        <end position="80"/>
    </location>
</feature>
<evidence type="ECO:0000313" key="4">
    <source>
        <dbReference type="Proteomes" id="UP001185028"/>
    </source>
</evidence>
<reference evidence="3 4" key="1">
    <citation type="submission" date="2023-07" db="EMBL/GenBank/DDBJ databases">
        <title>Genomic Encyclopedia of Type Strains, Phase IV (KMG-IV): sequencing the most valuable type-strain genomes for metagenomic binning, comparative biology and taxonomic classification.</title>
        <authorList>
            <person name="Goeker M."/>
        </authorList>
    </citation>
    <scope>NUCLEOTIDE SEQUENCE [LARGE SCALE GENOMIC DNA]</scope>
    <source>
        <strain evidence="3 4">DSM 22170</strain>
    </source>
</reference>
<keyword evidence="1" id="KW-0175">Coiled coil</keyword>
<organism evidence="3 4">
    <name type="scientific">Paenibacillus hunanensis</name>
    <dbReference type="NCBI Taxonomy" id="539262"/>
    <lineage>
        <taxon>Bacteria</taxon>
        <taxon>Bacillati</taxon>
        <taxon>Bacillota</taxon>
        <taxon>Bacilli</taxon>
        <taxon>Bacillales</taxon>
        <taxon>Paenibacillaceae</taxon>
        <taxon>Paenibacillus</taxon>
    </lineage>
</organism>